<dbReference type="EMBL" id="PDSK01000123">
    <property type="protein sequence ID" value="PIE31934.1"/>
    <property type="molecule type" value="Genomic_DNA"/>
</dbReference>
<evidence type="ECO:0000313" key="2">
    <source>
        <dbReference type="Proteomes" id="UP000230821"/>
    </source>
</evidence>
<evidence type="ECO:0008006" key="3">
    <source>
        <dbReference type="Google" id="ProtNLM"/>
    </source>
</evidence>
<accession>A0A2G6K8F3</accession>
<protein>
    <recommendedName>
        <fullName evidence="3">NACHT domain-containing protein</fullName>
    </recommendedName>
</protein>
<name>A0A2G6K8F3_9BACT</name>
<organism evidence="1 2">
    <name type="scientific">candidate division KSB3 bacterium</name>
    <dbReference type="NCBI Taxonomy" id="2044937"/>
    <lineage>
        <taxon>Bacteria</taxon>
        <taxon>candidate division KSB3</taxon>
    </lineage>
</organism>
<evidence type="ECO:0000313" key="1">
    <source>
        <dbReference type="EMBL" id="PIE31934.1"/>
    </source>
</evidence>
<proteinExistence type="predicted"/>
<reference evidence="1 2" key="1">
    <citation type="submission" date="2017-10" db="EMBL/GenBank/DDBJ databases">
        <title>Novel microbial diversity and functional potential in the marine mammal oral microbiome.</title>
        <authorList>
            <person name="Dudek N.K."/>
            <person name="Sun C.L."/>
            <person name="Burstein D."/>
            <person name="Kantor R.S."/>
            <person name="Aliaga Goltsman D.S."/>
            <person name="Bik E.M."/>
            <person name="Thomas B.C."/>
            <person name="Banfield J.F."/>
            <person name="Relman D.A."/>
        </authorList>
    </citation>
    <scope>NUCLEOTIDE SEQUENCE [LARGE SCALE GENOMIC DNA]</scope>
    <source>
        <strain evidence="1">DOLJORAL78_47_16</strain>
    </source>
</reference>
<dbReference type="Proteomes" id="UP000230821">
    <property type="component" value="Unassembled WGS sequence"/>
</dbReference>
<dbReference type="AlphaFoldDB" id="A0A2G6K8F3"/>
<sequence length="76" mass="8869">MLADSGMGKTEFLINLYLHDLSQFRRPKYQIKLFPLGLPNIDEEIENIKNDRKKTILLLDAFDEDPQALYATTRLD</sequence>
<comment type="caution">
    <text evidence="1">The sequence shown here is derived from an EMBL/GenBank/DDBJ whole genome shotgun (WGS) entry which is preliminary data.</text>
</comment>
<gene>
    <name evidence="1" type="ORF">CSA56_16940</name>
</gene>